<accession>A0A511X500</accession>
<gene>
    <name evidence="1" type="ORF">HAL01_24740</name>
</gene>
<protein>
    <submittedName>
        <fullName evidence="1">Uncharacterized protein</fullName>
    </submittedName>
</protein>
<proteinExistence type="predicted"/>
<sequence>MVLDSSNDCKLFSVNSEKNSIGFNMFDVRYKINVEPEDGSYNHMIERLMYPKPDDFEEDEEFCYEMWKKISLGECLEFLLHQMDKVGYNFSPGKKTVKVFMNLLDHFSAAQINSIIYRAVANSTKRFQEGNITKIHAQNLVISSCEHNGERAIAEGWNLRGFSRNYNLPESLLSKVFFTSILKIADLGFEEKPTKGI</sequence>
<dbReference type="RefSeq" id="WP_089803638.1">
    <property type="nucleotide sequence ID" value="NZ_BMLL01000048.1"/>
</dbReference>
<dbReference type="OrthoDB" id="1495383at2"/>
<evidence type="ECO:0000313" key="1">
    <source>
        <dbReference type="EMBL" id="GEN58010.1"/>
    </source>
</evidence>
<organism evidence="1 2">
    <name type="scientific">Halolactibacillus alkaliphilus</name>
    <dbReference type="NCBI Taxonomy" id="442899"/>
    <lineage>
        <taxon>Bacteria</taxon>
        <taxon>Bacillati</taxon>
        <taxon>Bacillota</taxon>
        <taxon>Bacilli</taxon>
        <taxon>Bacillales</taxon>
        <taxon>Bacillaceae</taxon>
        <taxon>Halolactibacillus</taxon>
    </lineage>
</organism>
<dbReference type="STRING" id="442899.SAMN05720591_1503"/>
<name>A0A511X500_9BACI</name>
<dbReference type="Proteomes" id="UP000321400">
    <property type="component" value="Unassembled WGS sequence"/>
</dbReference>
<evidence type="ECO:0000313" key="2">
    <source>
        <dbReference type="Proteomes" id="UP000321400"/>
    </source>
</evidence>
<comment type="caution">
    <text evidence="1">The sequence shown here is derived from an EMBL/GenBank/DDBJ whole genome shotgun (WGS) entry which is preliminary data.</text>
</comment>
<dbReference type="AlphaFoldDB" id="A0A511X500"/>
<keyword evidence="2" id="KW-1185">Reference proteome</keyword>
<reference evidence="1 2" key="1">
    <citation type="submission" date="2019-07" db="EMBL/GenBank/DDBJ databases">
        <title>Whole genome shotgun sequence of Halolactibacillus alkaliphilus NBRC 103919.</title>
        <authorList>
            <person name="Hosoyama A."/>
            <person name="Uohara A."/>
            <person name="Ohji S."/>
            <person name="Ichikawa N."/>
        </authorList>
    </citation>
    <scope>NUCLEOTIDE SEQUENCE [LARGE SCALE GENOMIC DNA]</scope>
    <source>
        <strain evidence="1 2">NBRC 103919</strain>
    </source>
</reference>
<dbReference type="EMBL" id="BJYE01000056">
    <property type="protein sequence ID" value="GEN58010.1"/>
    <property type="molecule type" value="Genomic_DNA"/>
</dbReference>